<evidence type="ECO:0000259" key="4">
    <source>
        <dbReference type="PROSITE" id="PS50835"/>
    </source>
</evidence>
<evidence type="ECO:0000313" key="5">
    <source>
        <dbReference type="Proteomes" id="UP000887565"/>
    </source>
</evidence>
<dbReference type="PROSITE" id="PS50026">
    <property type="entry name" value="EGF_3"/>
    <property type="match status" value="1"/>
</dbReference>
<dbReference type="SUPFAM" id="SSF57196">
    <property type="entry name" value="EGF/Laminin"/>
    <property type="match status" value="1"/>
</dbReference>
<evidence type="ECO:0000313" key="6">
    <source>
        <dbReference type="WBParaSite" id="nRc.2.0.1.t43252-RA"/>
    </source>
</evidence>
<dbReference type="InterPro" id="IPR013098">
    <property type="entry name" value="Ig_I-set"/>
</dbReference>
<keyword evidence="5" id="KW-1185">Reference proteome</keyword>
<evidence type="ECO:0000259" key="3">
    <source>
        <dbReference type="PROSITE" id="PS50026"/>
    </source>
</evidence>
<dbReference type="InterPro" id="IPR036179">
    <property type="entry name" value="Ig-like_dom_sf"/>
</dbReference>
<dbReference type="SUPFAM" id="SSF48726">
    <property type="entry name" value="Immunoglobulin"/>
    <property type="match status" value="1"/>
</dbReference>
<feature type="transmembrane region" description="Helical" evidence="2">
    <location>
        <begin position="284"/>
        <end position="308"/>
    </location>
</feature>
<dbReference type="Gene3D" id="2.60.40.10">
    <property type="entry name" value="Immunoglobulins"/>
    <property type="match status" value="1"/>
</dbReference>
<dbReference type="InterPro" id="IPR007110">
    <property type="entry name" value="Ig-like_dom"/>
</dbReference>
<keyword evidence="1" id="KW-1015">Disulfide bond</keyword>
<feature type="domain" description="EGF-like" evidence="3">
    <location>
        <begin position="87"/>
        <end position="128"/>
    </location>
</feature>
<keyword evidence="1" id="KW-0245">EGF-like domain</keyword>
<protein>
    <submittedName>
        <fullName evidence="6">EGF-like domain-containing protein</fullName>
    </submittedName>
</protein>
<organism evidence="5 6">
    <name type="scientific">Romanomermis culicivorax</name>
    <name type="common">Nematode worm</name>
    <dbReference type="NCBI Taxonomy" id="13658"/>
    <lineage>
        <taxon>Eukaryota</taxon>
        <taxon>Metazoa</taxon>
        <taxon>Ecdysozoa</taxon>
        <taxon>Nematoda</taxon>
        <taxon>Enoplea</taxon>
        <taxon>Dorylaimia</taxon>
        <taxon>Mermithida</taxon>
        <taxon>Mermithoidea</taxon>
        <taxon>Mermithidae</taxon>
        <taxon>Romanomermis</taxon>
    </lineage>
</organism>
<dbReference type="InterPro" id="IPR013783">
    <property type="entry name" value="Ig-like_fold"/>
</dbReference>
<feature type="disulfide bond" evidence="1">
    <location>
        <begin position="118"/>
        <end position="127"/>
    </location>
</feature>
<keyword evidence="2" id="KW-1133">Transmembrane helix</keyword>
<reference evidence="6" key="1">
    <citation type="submission" date="2022-11" db="UniProtKB">
        <authorList>
            <consortium name="WormBaseParasite"/>
        </authorList>
    </citation>
    <scope>IDENTIFICATION</scope>
</reference>
<name>A0A915KWD5_ROMCU</name>
<feature type="transmembrane region" description="Helical" evidence="2">
    <location>
        <begin position="328"/>
        <end position="347"/>
    </location>
</feature>
<keyword evidence="2" id="KW-0812">Transmembrane</keyword>
<evidence type="ECO:0000256" key="1">
    <source>
        <dbReference type="PROSITE-ProRule" id="PRU00076"/>
    </source>
</evidence>
<dbReference type="Gene3D" id="2.10.25.10">
    <property type="entry name" value="Laminin"/>
    <property type="match status" value="1"/>
</dbReference>
<dbReference type="Proteomes" id="UP000887565">
    <property type="component" value="Unplaced"/>
</dbReference>
<sequence>MPGDPLNFRCPFKELDVTQLYWRYNGAELNDTEKIVETHQNDSILKISHFYPIHAGSYECSAKLKSGTVWGRLKIEVKEAPLVELPDEELCGPEYSNYCKNGGTCFVDKKLKILLCKCPKQYMGPKCDYTENFVDKARFSTEAKSMDAVTSHKKIIIDYYLNTGRNAKKTAYIRKACVEFAKKNQCKIDQIMVSRTVQTNHYQRAKCSSASPTDEKTYFRAPSGKLPDSLVTPKILKRNHECSKFPIYEENIENLAPLIAIFYVFRMDDNYVYNVVFFDSNNRAYFALFVFAAVSAMGGLLEGGIYFFSQIVNLELFTKKSSAKRSYLPLLVLNRKTITVFLINFFVRYSRIL</sequence>
<dbReference type="AlphaFoldDB" id="A0A915KWD5"/>
<comment type="caution">
    <text evidence="1">Lacks conserved residue(s) required for the propagation of feature annotation.</text>
</comment>
<dbReference type="Pfam" id="PF07679">
    <property type="entry name" value="I-set"/>
    <property type="match status" value="1"/>
</dbReference>
<dbReference type="PROSITE" id="PS50835">
    <property type="entry name" value="IG_LIKE"/>
    <property type="match status" value="1"/>
</dbReference>
<accession>A0A915KWD5</accession>
<dbReference type="PROSITE" id="PS00022">
    <property type="entry name" value="EGF_1"/>
    <property type="match status" value="1"/>
</dbReference>
<feature type="domain" description="Ig-like" evidence="4">
    <location>
        <begin position="1"/>
        <end position="62"/>
    </location>
</feature>
<dbReference type="WBParaSite" id="nRc.2.0.1.t43252-RA">
    <property type="protein sequence ID" value="nRc.2.0.1.t43252-RA"/>
    <property type="gene ID" value="nRc.2.0.1.g43252"/>
</dbReference>
<keyword evidence="2" id="KW-0472">Membrane</keyword>
<feature type="disulfide bond" evidence="1">
    <location>
        <begin position="99"/>
        <end position="116"/>
    </location>
</feature>
<proteinExistence type="predicted"/>
<dbReference type="InterPro" id="IPR000742">
    <property type="entry name" value="EGF"/>
</dbReference>
<evidence type="ECO:0000256" key="2">
    <source>
        <dbReference type="SAM" id="Phobius"/>
    </source>
</evidence>
<dbReference type="CDD" id="cd00096">
    <property type="entry name" value="Ig"/>
    <property type="match status" value="1"/>
</dbReference>